<dbReference type="RefSeq" id="WP_115403096.1">
    <property type="nucleotide sequence ID" value="NZ_QPKV01000004.1"/>
</dbReference>
<gene>
    <name evidence="2" type="ORF">DU508_12245</name>
</gene>
<dbReference type="GO" id="GO:0016787">
    <property type="term" value="F:hydrolase activity"/>
    <property type="evidence" value="ECO:0007669"/>
    <property type="project" value="UniProtKB-KW"/>
</dbReference>
<evidence type="ECO:0000313" key="3">
    <source>
        <dbReference type="Proteomes" id="UP000253961"/>
    </source>
</evidence>
<dbReference type="Gene3D" id="3.40.50.1820">
    <property type="entry name" value="alpha/beta hydrolase"/>
    <property type="match status" value="1"/>
</dbReference>
<protein>
    <submittedName>
        <fullName evidence="2">Alpha/beta fold hydrolase</fullName>
    </submittedName>
</protein>
<dbReference type="AlphaFoldDB" id="A0A369Q210"/>
<dbReference type="Pfam" id="PF12697">
    <property type="entry name" value="Abhydrolase_6"/>
    <property type="match status" value="1"/>
</dbReference>
<dbReference type="PANTHER" id="PTHR43194:SF2">
    <property type="entry name" value="PEROXISOMAL MEMBRANE PROTEIN LPX1"/>
    <property type="match status" value="1"/>
</dbReference>
<organism evidence="2 3">
    <name type="scientific">Pedobacter chinensis</name>
    <dbReference type="NCBI Taxonomy" id="2282421"/>
    <lineage>
        <taxon>Bacteria</taxon>
        <taxon>Pseudomonadati</taxon>
        <taxon>Bacteroidota</taxon>
        <taxon>Sphingobacteriia</taxon>
        <taxon>Sphingobacteriales</taxon>
        <taxon>Sphingobacteriaceae</taxon>
        <taxon>Pedobacter</taxon>
    </lineage>
</organism>
<feature type="domain" description="AB hydrolase-1" evidence="1">
    <location>
        <begin position="9"/>
        <end position="245"/>
    </location>
</feature>
<proteinExistence type="predicted"/>
<dbReference type="Proteomes" id="UP000253961">
    <property type="component" value="Unassembled WGS sequence"/>
</dbReference>
<accession>A0A369Q210</accession>
<dbReference type="PANTHER" id="PTHR43194">
    <property type="entry name" value="HYDROLASE ALPHA/BETA FOLD FAMILY"/>
    <property type="match status" value="1"/>
</dbReference>
<dbReference type="InterPro" id="IPR050228">
    <property type="entry name" value="Carboxylesterase_BioH"/>
</dbReference>
<keyword evidence="3" id="KW-1185">Reference proteome</keyword>
<dbReference type="InterPro" id="IPR029058">
    <property type="entry name" value="AB_hydrolase_fold"/>
</dbReference>
<dbReference type="EMBL" id="QPKV01000004">
    <property type="protein sequence ID" value="RDC56368.1"/>
    <property type="molecule type" value="Genomic_DNA"/>
</dbReference>
<dbReference type="InterPro" id="IPR000073">
    <property type="entry name" value="AB_hydrolase_1"/>
</dbReference>
<dbReference type="OrthoDB" id="9814966at2"/>
<dbReference type="SUPFAM" id="SSF53474">
    <property type="entry name" value="alpha/beta-Hydrolases"/>
    <property type="match status" value="1"/>
</dbReference>
<evidence type="ECO:0000313" key="2">
    <source>
        <dbReference type="EMBL" id="RDC56368.1"/>
    </source>
</evidence>
<evidence type="ECO:0000259" key="1">
    <source>
        <dbReference type="Pfam" id="PF12697"/>
    </source>
</evidence>
<name>A0A369Q210_9SPHI</name>
<keyword evidence="2" id="KW-0378">Hydrolase</keyword>
<reference evidence="2 3" key="1">
    <citation type="submission" date="2018-07" db="EMBL/GenBank/DDBJ databases">
        <title>Pedobacter sp. nov., isolated from soil.</title>
        <authorList>
            <person name="Zhou L.Y."/>
            <person name="Du Z.J."/>
        </authorList>
    </citation>
    <scope>NUCLEOTIDE SEQUENCE [LARGE SCALE GENOMIC DNA]</scope>
    <source>
        <strain evidence="2 3">JDX94</strain>
    </source>
</reference>
<comment type="caution">
    <text evidence="2">The sequence shown here is derived from an EMBL/GenBank/DDBJ whole genome shotgun (WGS) entry which is preliminary data.</text>
</comment>
<sequence>MKNDRSKTIIFITGAFVGNNSWTNWKQYFEDKGYTVFVPAWPFKDDSPEILRNRHPDADIASLRLTQLVEHYATIAAQLTEEPILIGHSLGGLIVQLLLQKQIGVAGVAIHSVPPQGVISFEWSFIKSVFNPLGFFTSAKKTYLMSFPEWQYAFTNGMPHEEQLTSYDEYVVPESKLVLRDGLTSAAKIDFKKPHAPLLILSGSIDHIMPASLNYSNYRKYKHKGSVTDYMEFEGSNHFVLGQPTWRNEAEFTARWLEENS</sequence>